<dbReference type="PANTHER" id="PTHR48079">
    <property type="entry name" value="PROTEIN YEEZ"/>
    <property type="match status" value="1"/>
</dbReference>
<dbReference type="SUPFAM" id="SSF51735">
    <property type="entry name" value="NAD(P)-binding Rossmann-fold domains"/>
    <property type="match status" value="1"/>
</dbReference>
<dbReference type="Gene3D" id="3.40.50.720">
    <property type="entry name" value="NAD(P)-binding Rossmann-like Domain"/>
    <property type="match status" value="1"/>
</dbReference>
<reference evidence="2 3" key="1">
    <citation type="journal article" date="2020" name="ISME J.">
        <title>Uncovering the hidden diversity of litter-decomposition mechanisms in mushroom-forming fungi.</title>
        <authorList>
            <person name="Floudas D."/>
            <person name="Bentzer J."/>
            <person name="Ahren D."/>
            <person name="Johansson T."/>
            <person name="Persson P."/>
            <person name="Tunlid A."/>
        </authorList>
    </citation>
    <scope>NUCLEOTIDE SEQUENCE [LARGE SCALE GENOMIC DNA]</scope>
    <source>
        <strain evidence="2 3">CBS 175.51</strain>
    </source>
</reference>
<dbReference type="GO" id="GO:0005737">
    <property type="term" value="C:cytoplasm"/>
    <property type="evidence" value="ECO:0007669"/>
    <property type="project" value="TreeGrafter"/>
</dbReference>
<dbReference type="Pfam" id="PF05368">
    <property type="entry name" value="NmrA"/>
    <property type="match status" value="1"/>
</dbReference>
<dbReference type="Proteomes" id="UP000541558">
    <property type="component" value="Unassembled WGS sequence"/>
</dbReference>
<accession>A0A8H5BBL9</accession>
<protein>
    <recommendedName>
        <fullName evidence="1">NmrA-like domain-containing protein</fullName>
    </recommendedName>
</protein>
<evidence type="ECO:0000259" key="1">
    <source>
        <dbReference type="Pfam" id="PF05368"/>
    </source>
</evidence>
<name>A0A8H5BBL9_9AGAR</name>
<gene>
    <name evidence="2" type="ORF">D9611_010347</name>
</gene>
<organism evidence="2 3">
    <name type="scientific">Ephemerocybe angulata</name>
    <dbReference type="NCBI Taxonomy" id="980116"/>
    <lineage>
        <taxon>Eukaryota</taxon>
        <taxon>Fungi</taxon>
        <taxon>Dikarya</taxon>
        <taxon>Basidiomycota</taxon>
        <taxon>Agaricomycotina</taxon>
        <taxon>Agaricomycetes</taxon>
        <taxon>Agaricomycetidae</taxon>
        <taxon>Agaricales</taxon>
        <taxon>Agaricineae</taxon>
        <taxon>Psathyrellaceae</taxon>
        <taxon>Ephemerocybe</taxon>
    </lineage>
</organism>
<comment type="caution">
    <text evidence="2">The sequence shown here is derived from an EMBL/GenBank/DDBJ whole genome shotgun (WGS) entry which is preliminary data.</text>
</comment>
<dbReference type="GO" id="GO:0004029">
    <property type="term" value="F:aldehyde dehydrogenase (NAD+) activity"/>
    <property type="evidence" value="ECO:0007669"/>
    <property type="project" value="TreeGrafter"/>
</dbReference>
<dbReference type="OrthoDB" id="10000533at2759"/>
<dbReference type="InterPro" id="IPR051783">
    <property type="entry name" value="NAD(P)-dependent_oxidoreduct"/>
</dbReference>
<dbReference type="InterPro" id="IPR008030">
    <property type="entry name" value="NmrA-like"/>
</dbReference>
<dbReference type="PANTHER" id="PTHR48079:SF6">
    <property type="entry name" value="NAD(P)-BINDING DOMAIN-CONTAINING PROTEIN-RELATED"/>
    <property type="match status" value="1"/>
</dbReference>
<evidence type="ECO:0000313" key="2">
    <source>
        <dbReference type="EMBL" id="KAF5320073.1"/>
    </source>
</evidence>
<feature type="domain" description="NmrA-like" evidence="1">
    <location>
        <begin position="5"/>
        <end position="83"/>
    </location>
</feature>
<proteinExistence type="predicted"/>
<dbReference type="InterPro" id="IPR036291">
    <property type="entry name" value="NAD(P)-bd_dom_sf"/>
</dbReference>
<sequence length="350" mass="37389">MSVTTKIFLTGATGYIGGSVVAGLLAHPEAKSFELIALVRDAGKADKFTSLGVKTIVGSYSDLELLTKVSAEVDIVIAMTTQAVSDSLGPTEAILQGLKKKYEATSKAPIIIHTSGAVRDIGIVSDLTAAGGIGTNKVYSDLASDDLATLPGKAVPMTSELALIKADEEGYVKSYFIAPSTIYGLATGPLVDLGVQHRHSVQFPPTLRTFIARKRAGTIGSGKNVWPAASYEDNLDLYMRLFDAVRKTPGKIGHGKNGFFFVESCEYNAYEVAEAAGKALKELGVVDIAEPDNLTDEEKTKYFGPMWVFIASTARVQADRGRSELGWKPVHGRAELFASIKPEIVELLKA</sequence>
<keyword evidence="3" id="KW-1185">Reference proteome</keyword>
<evidence type="ECO:0000313" key="3">
    <source>
        <dbReference type="Proteomes" id="UP000541558"/>
    </source>
</evidence>
<dbReference type="AlphaFoldDB" id="A0A8H5BBL9"/>
<dbReference type="EMBL" id="JAACJK010000171">
    <property type="protein sequence ID" value="KAF5320073.1"/>
    <property type="molecule type" value="Genomic_DNA"/>
</dbReference>